<comment type="similarity">
    <text evidence="1">Belongs to the glycosyl hydrolase 13 family.</text>
</comment>
<protein>
    <submittedName>
        <fullName evidence="4">T9SS C-terminal target domain-containing protein</fullName>
    </submittedName>
</protein>
<dbReference type="SUPFAM" id="SSF51445">
    <property type="entry name" value="(Trans)glycosidases"/>
    <property type="match status" value="1"/>
</dbReference>
<dbReference type="EMBL" id="QWGE01000001">
    <property type="protein sequence ID" value="RIJ42407.1"/>
    <property type="molecule type" value="Genomic_DNA"/>
</dbReference>
<dbReference type="SMART" id="SM00642">
    <property type="entry name" value="Aamy"/>
    <property type="match status" value="1"/>
</dbReference>
<feature type="domain" description="Glycosyl hydrolase family 13 catalytic" evidence="3">
    <location>
        <begin position="389"/>
        <end position="743"/>
    </location>
</feature>
<dbReference type="Gene3D" id="2.60.40.10">
    <property type="entry name" value="Immunoglobulins"/>
    <property type="match status" value="1"/>
</dbReference>
<dbReference type="GO" id="GO:0005975">
    <property type="term" value="P:carbohydrate metabolic process"/>
    <property type="evidence" value="ECO:0007669"/>
    <property type="project" value="InterPro"/>
</dbReference>
<dbReference type="SUPFAM" id="SSF81296">
    <property type="entry name" value="E set domains"/>
    <property type="match status" value="1"/>
</dbReference>
<dbReference type="NCBIfam" id="TIGR04183">
    <property type="entry name" value="Por_Secre_tail"/>
    <property type="match status" value="1"/>
</dbReference>
<dbReference type="Gene3D" id="3.20.20.80">
    <property type="entry name" value="Glycosidases"/>
    <property type="match status" value="1"/>
</dbReference>
<dbReference type="InterPro" id="IPR017853">
    <property type="entry name" value="GH"/>
</dbReference>
<evidence type="ECO:0000256" key="1">
    <source>
        <dbReference type="ARBA" id="ARBA00008061"/>
    </source>
</evidence>
<dbReference type="PANTHER" id="PTHR43002">
    <property type="entry name" value="GLYCOGEN DEBRANCHING ENZYME"/>
    <property type="match status" value="1"/>
</dbReference>
<proteinExistence type="inferred from homology"/>
<reference evidence="5" key="1">
    <citation type="submission" date="2018-08" db="EMBL/GenBank/DDBJ databases">
        <title>Mucilaginibacter sp. MYSH2.</title>
        <authorList>
            <person name="Seo T."/>
        </authorList>
    </citation>
    <scope>NUCLEOTIDE SEQUENCE [LARGE SCALE GENOMIC DNA]</scope>
    <source>
        <strain evidence="5">KIRAN</strain>
    </source>
</reference>
<keyword evidence="2" id="KW-0732">Signal</keyword>
<evidence type="ECO:0000313" key="4">
    <source>
        <dbReference type="EMBL" id="RIJ42407.1"/>
    </source>
</evidence>
<dbReference type="Pfam" id="PF16328">
    <property type="entry name" value="DUF4961"/>
    <property type="match status" value="1"/>
</dbReference>
<dbReference type="InterPro" id="IPR026444">
    <property type="entry name" value="Secre_tail"/>
</dbReference>
<evidence type="ECO:0000256" key="2">
    <source>
        <dbReference type="SAM" id="SignalP"/>
    </source>
</evidence>
<sequence length="938" mass="105139">MKIFTLARYFLVVLWLLAVPALGQVVTTDPAFPTADKPVTLIFDVSKATHSKASGLLGKTSDVYLWSGAGSTATGDAFEYQPAGQTNFNAPFEPGKMTSMGKNKWQITIVPRTYFGVPTGTAIRKLGLLLKSGNGSAQTEDLFVEVYPDELRVSFRQPVQEFFFAEANGSIEISAEASEDAALRLTHDGVELKKVANGKSLSYTLAVGAVRGSRHEVVIEAKTASATVTDAFAYTIEPEPTIAALPAGVKDGINYVSATEAILVLYAPHKNNAYVIGEFNNWQPTQPYLMHKTPDAERYWLRLANLPAGQEVAFQYLVDGTIAIADPYTEKILDPNNDKYLTSANYPNLKPYPEGATGIVSLLQTQQQPYNWQVKNFERPNVNKLVVYELLVRDFVKTQNYQTLTDTLSYFKRLGINAIELMPIMEFSGNDSWGYNPIFYFAPDKAYGTKQDLKRFIDAAHEAGIAIILDIVLNQADYEFPYVKLYWDKDKPAADNPYFNQNATHPFNVFFDFNHESPATKAFVQRVTNFWLEEYNVDGFRFDLSKGFTQKVTGGDVGAWSAYDAGRVATWKRIYNEIRSTDESAYIILEHFGDNAEEKELANYGMLFWGNANYDFRQLGKGDNANPQWMSYKVRGWQKPHVVGFLESHDEERFMYDVRQYGRSAGSYNAASQGTALNRAKLAAAFGLAIPGPKMIWQFGELGYDISIDQNGRTGKKPILWQYQQDPDRAKLYQVYAELIRLKTTQPVFATNDFNLDLDKVVKRVTLANTDMMVFLIGNFDIKSQSPSANFPGAGMWYDYFSGQELKVDNPNETIVLQPGEFRLFTSQKLEGPKASLVPWAQVVLSADEKLVKSEGLKLYPNPSPGKSVLNIENSFRGLLSVQLKDVMGRTVQTYSLLKTQEMAQQELKIDALPDGLYFVQVSDGNKRMVLKLVKLGE</sequence>
<dbReference type="Pfam" id="PF00128">
    <property type="entry name" value="Alpha-amylase"/>
    <property type="match status" value="2"/>
</dbReference>
<keyword evidence="5" id="KW-1185">Reference proteome</keyword>
<comment type="caution">
    <text evidence="4">The sequence shown here is derived from an EMBL/GenBank/DDBJ whole genome shotgun (WGS) entry which is preliminary data.</text>
</comment>
<dbReference type="OrthoDB" id="9761875at2"/>
<dbReference type="CDD" id="cd11350">
    <property type="entry name" value="AmyAc_4"/>
    <property type="match status" value="1"/>
</dbReference>
<evidence type="ECO:0000313" key="5">
    <source>
        <dbReference type="Proteomes" id="UP000266005"/>
    </source>
</evidence>
<name>A0A399SKF6_9BACT</name>
<dbReference type="InterPro" id="IPR013783">
    <property type="entry name" value="Ig-like_fold"/>
</dbReference>
<feature type="chain" id="PRO_5017242809" evidence="2">
    <location>
        <begin position="24"/>
        <end position="938"/>
    </location>
</feature>
<accession>A0A399SKF6</accession>
<dbReference type="InterPro" id="IPR014756">
    <property type="entry name" value="Ig_E-set"/>
</dbReference>
<organism evidence="4 5">
    <name type="scientific">Pontibacter oryzae</name>
    <dbReference type="NCBI Taxonomy" id="2304593"/>
    <lineage>
        <taxon>Bacteria</taxon>
        <taxon>Pseudomonadati</taxon>
        <taxon>Bacteroidota</taxon>
        <taxon>Cytophagia</taxon>
        <taxon>Cytophagales</taxon>
        <taxon>Hymenobacteraceae</taxon>
        <taxon>Pontibacter</taxon>
    </lineage>
</organism>
<gene>
    <name evidence="4" type="ORF">D1627_00615</name>
</gene>
<dbReference type="Proteomes" id="UP000266005">
    <property type="component" value="Unassembled WGS sequence"/>
</dbReference>
<feature type="signal peptide" evidence="2">
    <location>
        <begin position="1"/>
        <end position="23"/>
    </location>
</feature>
<dbReference type="AlphaFoldDB" id="A0A399SKF6"/>
<dbReference type="InterPro" id="IPR006047">
    <property type="entry name" value="GH13_cat_dom"/>
</dbReference>
<dbReference type="InterPro" id="IPR032522">
    <property type="entry name" value="DUF4961"/>
</dbReference>
<evidence type="ECO:0000259" key="3">
    <source>
        <dbReference type="SMART" id="SM00642"/>
    </source>
</evidence>
<dbReference type="RefSeq" id="WP_119430290.1">
    <property type="nucleotide sequence ID" value="NZ_QWGE01000001.1"/>
</dbReference>
<dbReference type="Pfam" id="PF18962">
    <property type="entry name" value="Por_Secre_tail"/>
    <property type="match status" value="1"/>
</dbReference>